<comment type="similarity">
    <text evidence="7">Belongs to the transketolase family.</text>
</comment>
<keyword evidence="12" id="KW-0106">Calcium</keyword>
<dbReference type="NCBIfam" id="NF004559">
    <property type="entry name" value="PRK05899.2-5"/>
    <property type="match status" value="1"/>
</dbReference>
<evidence type="ECO:0000313" key="18">
    <source>
        <dbReference type="Proteomes" id="UP000270094"/>
    </source>
</evidence>
<dbReference type="PROSITE" id="PS00802">
    <property type="entry name" value="TRANSKETOLASE_2"/>
    <property type="match status" value="1"/>
</dbReference>
<evidence type="ECO:0000256" key="2">
    <source>
        <dbReference type="ARBA" id="ARBA00001936"/>
    </source>
</evidence>
<comment type="cofactor">
    <cofactor evidence="2">
        <name>Mn(2+)</name>
        <dbReference type="ChEBI" id="CHEBI:29035"/>
    </cofactor>
</comment>
<dbReference type="OrthoDB" id="10267175at2759"/>
<dbReference type="InterPro" id="IPR005474">
    <property type="entry name" value="Transketolase_N"/>
</dbReference>
<dbReference type="InterPro" id="IPR029061">
    <property type="entry name" value="THDP-binding"/>
</dbReference>
<name>A0A3P7IBY9_STRVU</name>
<dbReference type="SUPFAM" id="SSF52518">
    <property type="entry name" value="Thiamin diphosphate-binding fold (THDP-binding)"/>
    <property type="match status" value="2"/>
</dbReference>
<keyword evidence="13" id="KW-0460">Magnesium</keyword>
<comment type="subunit">
    <text evidence="8">Homodimer.</text>
</comment>
<comment type="cofactor">
    <cofactor evidence="3">
        <name>Co(2+)</name>
        <dbReference type="ChEBI" id="CHEBI:48828"/>
    </cofactor>
</comment>
<evidence type="ECO:0000256" key="8">
    <source>
        <dbReference type="ARBA" id="ARBA00011738"/>
    </source>
</evidence>
<evidence type="ECO:0000256" key="15">
    <source>
        <dbReference type="ARBA" id="ARBA00023128"/>
    </source>
</evidence>
<dbReference type="SUPFAM" id="SSF52922">
    <property type="entry name" value="TK C-terminal domain-like"/>
    <property type="match status" value="1"/>
</dbReference>
<evidence type="ECO:0000256" key="10">
    <source>
        <dbReference type="ARBA" id="ARBA00022679"/>
    </source>
</evidence>
<gene>
    <name evidence="17" type="ORF">SVUK_LOCUS2024</name>
</gene>
<evidence type="ECO:0000256" key="1">
    <source>
        <dbReference type="ARBA" id="ARBA00001913"/>
    </source>
</evidence>
<dbReference type="FunFam" id="3.40.50.970:FF:000129">
    <property type="entry name" value="Transketolase"/>
    <property type="match status" value="1"/>
</dbReference>
<dbReference type="Pfam" id="PF02780">
    <property type="entry name" value="Transketolase_C"/>
    <property type="match status" value="1"/>
</dbReference>
<organism evidence="17 18">
    <name type="scientific">Strongylus vulgaris</name>
    <name type="common">Blood worm</name>
    <dbReference type="NCBI Taxonomy" id="40348"/>
    <lineage>
        <taxon>Eukaryota</taxon>
        <taxon>Metazoa</taxon>
        <taxon>Ecdysozoa</taxon>
        <taxon>Nematoda</taxon>
        <taxon>Chromadorea</taxon>
        <taxon>Rhabditida</taxon>
        <taxon>Rhabditina</taxon>
        <taxon>Rhabditomorpha</taxon>
        <taxon>Strongyloidea</taxon>
        <taxon>Strongylidae</taxon>
        <taxon>Strongylus</taxon>
    </lineage>
</organism>
<dbReference type="PANTHER" id="PTHR43195:SF1">
    <property type="entry name" value="FI06132P-RELATED"/>
    <property type="match status" value="1"/>
</dbReference>
<evidence type="ECO:0000256" key="12">
    <source>
        <dbReference type="ARBA" id="ARBA00022837"/>
    </source>
</evidence>
<proteinExistence type="inferred from homology"/>
<comment type="cofactor">
    <cofactor evidence="1">
        <name>Ca(2+)</name>
        <dbReference type="ChEBI" id="CHEBI:29108"/>
    </cofactor>
</comment>
<evidence type="ECO:0000259" key="16">
    <source>
        <dbReference type="SMART" id="SM00861"/>
    </source>
</evidence>
<evidence type="ECO:0000256" key="6">
    <source>
        <dbReference type="ARBA" id="ARBA00004173"/>
    </source>
</evidence>
<evidence type="ECO:0000256" key="7">
    <source>
        <dbReference type="ARBA" id="ARBA00007131"/>
    </source>
</evidence>
<dbReference type="EC" id="2.2.1.1" evidence="9"/>
<dbReference type="GO" id="GO:0046872">
    <property type="term" value="F:metal ion binding"/>
    <property type="evidence" value="ECO:0007669"/>
    <property type="project" value="UniProtKB-KW"/>
</dbReference>
<dbReference type="InterPro" id="IPR033248">
    <property type="entry name" value="Transketolase_C"/>
</dbReference>
<dbReference type="Pfam" id="PF02779">
    <property type="entry name" value="Transket_pyr"/>
    <property type="match status" value="1"/>
</dbReference>
<keyword evidence="15" id="KW-0496">Mitochondrion</keyword>
<dbReference type="Gene3D" id="3.40.50.970">
    <property type="match status" value="2"/>
</dbReference>
<sequence>ARYAAFGFNAIVVDGHNFEELINALETARNTKDKPTAIIAKTFKGQGIEGVADQLDWHGKPVPLDKVNAIKARLHGSQKGKLVAKKPTDDAPKVDLHIGSIKMAPPEYKKGDKVATRAAYGTALAKLGDVNPRVIGLDGDTKNSTYSEKLLKKHPDQFIECFIAEQNLVGVAVGAQCRDRTIPFTSTFAAFFTRACDQIRMAAVSFANLKCAGSHVGVSIGEDGPSQMALEDLALFRAVPGSTVFYPTDAVSAERATELAANIKGIVFIRTGRPALPVLYDNNEPFAVGKAKACFYNDLCPIVKMSPNDKITLIGAGVTIYEIMKAADELEKQGVHCCIIDPFTIKPLDEATIVEHAKRTGGKIITVEDHYPAGGIGEAVSACVSDHGIRVHSLCVQDVPRSGKPEELIDLFGISARHIVEAVKKF</sequence>
<evidence type="ECO:0000256" key="11">
    <source>
        <dbReference type="ARBA" id="ARBA00022723"/>
    </source>
</evidence>
<keyword evidence="14" id="KW-0786">Thiamine pyrophosphate</keyword>
<dbReference type="GO" id="GO:0004802">
    <property type="term" value="F:transketolase activity"/>
    <property type="evidence" value="ECO:0007669"/>
    <property type="project" value="UniProtKB-EC"/>
</dbReference>
<dbReference type="InterPro" id="IPR020826">
    <property type="entry name" value="Transketolase_BS"/>
</dbReference>
<evidence type="ECO:0000256" key="4">
    <source>
        <dbReference type="ARBA" id="ARBA00001946"/>
    </source>
</evidence>
<evidence type="ECO:0000256" key="14">
    <source>
        <dbReference type="ARBA" id="ARBA00023052"/>
    </source>
</evidence>
<evidence type="ECO:0000256" key="3">
    <source>
        <dbReference type="ARBA" id="ARBA00001941"/>
    </source>
</evidence>
<feature type="non-terminal residue" evidence="17">
    <location>
        <position position="1"/>
    </location>
</feature>
<evidence type="ECO:0000256" key="9">
    <source>
        <dbReference type="ARBA" id="ARBA00013152"/>
    </source>
</evidence>
<keyword evidence="11" id="KW-0479">Metal-binding</keyword>
<feature type="domain" description="Transketolase-like pyrimidine-binding" evidence="16">
    <location>
        <begin position="114"/>
        <end position="278"/>
    </location>
</feature>
<evidence type="ECO:0000256" key="13">
    <source>
        <dbReference type="ARBA" id="ARBA00022842"/>
    </source>
</evidence>
<comment type="subcellular location">
    <subcellularLocation>
        <location evidence="6">Mitochondrion</location>
    </subcellularLocation>
</comment>
<evidence type="ECO:0000313" key="17">
    <source>
        <dbReference type="EMBL" id="VDM67026.1"/>
    </source>
</evidence>
<dbReference type="GO" id="GO:0030976">
    <property type="term" value="F:thiamine pyrophosphate binding"/>
    <property type="evidence" value="ECO:0007669"/>
    <property type="project" value="TreeGrafter"/>
</dbReference>
<dbReference type="InterPro" id="IPR009014">
    <property type="entry name" value="Transketo_C/PFOR_II"/>
</dbReference>
<protein>
    <recommendedName>
        <fullName evidence="9">transketolase</fullName>
        <ecNumber evidence="9">2.2.1.1</ecNumber>
    </recommendedName>
</protein>
<dbReference type="Proteomes" id="UP000270094">
    <property type="component" value="Unassembled WGS sequence"/>
</dbReference>
<evidence type="ECO:0000256" key="5">
    <source>
        <dbReference type="ARBA" id="ARBA00001964"/>
    </source>
</evidence>
<dbReference type="SMART" id="SM00861">
    <property type="entry name" value="Transket_pyr"/>
    <property type="match status" value="1"/>
</dbReference>
<keyword evidence="18" id="KW-1185">Reference proteome</keyword>
<dbReference type="AlphaFoldDB" id="A0A3P7IBY9"/>
<dbReference type="EMBL" id="UYYB01004355">
    <property type="protein sequence ID" value="VDM67026.1"/>
    <property type="molecule type" value="Genomic_DNA"/>
</dbReference>
<dbReference type="Gene3D" id="3.40.50.920">
    <property type="match status" value="1"/>
</dbReference>
<dbReference type="PANTHER" id="PTHR43195">
    <property type="entry name" value="TRANSKETOLASE"/>
    <property type="match status" value="1"/>
</dbReference>
<reference evidence="17 18" key="1">
    <citation type="submission" date="2018-11" db="EMBL/GenBank/DDBJ databases">
        <authorList>
            <consortium name="Pathogen Informatics"/>
        </authorList>
    </citation>
    <scope>NUCLEOTIDE SEQUENCE [LARGE SCALE GENOMIC DNA]</scope>
</reference>
<accession>A0A3P7IBY9</accession>
<dbReference type="InterPro" id="IPR005475">
    <property type="entry name" value="Transketolase-like_Pyr-bd"/>
</dbReference>
<keyword evidence="10" id="KW-0808">Transferase</keyword>
<comment type="cofactor">
    <cofactor evidence="4">
        <name>Mg(2+)</name>
        <dbReference type="ChEBI" id="CHEBI:18420"/>
    </cofactor>
</comment>
<dbReference type="GO" id="GO:0005739">
    <property type="term" value="C:mitochondrion"/>
    <property type="evidence" value="ECO:0007669"/>
    <property type="project" value="UniProtKB-SubCell"/>
</dbReference>
<dbReference type="CDD" id="cd07033">
    <property type="entry name" value="TPP_PYR_DXS_TK_like"/>
    <property type="match status" value="1"/>
</dbReference>
<dbReference type="InterPro" id="IPR051424">
    <property type="entry name" value="Transketolase-like"/>
</dbReference>
<comment type="cofactor">
    <cofactor evidence="5">
        <name>thiamine diphosphate</name>
        <dbReference type="ChEBI" id="CHEBI:58937"/>
    </cofactor>
</comment>
<dbReference type="Pfam" id="PF00456">
    <property type="entry name" value="Transketolase_N"/>
    <property type="match status" value="1"/>
</dbReference>